<dbReference type="GO" id="GO:0004066">
    <property type="term" value="F:asparagine synthase (glutamine-hydrolyzing) activity"/>
    <property type="evidence" value="ECO:0007669"/>
    <property type="project" value="UniProtKB-EC"/>
</dbReference>
<dbReference type="CDD" id="cd01991">
    <property type="entry name" value="Asn_synthase_B_C"/>
    <property type="match status" value="1"/>
</dbReference>
<evidence type="ECO:0000256" key="7">
    <source>
        <dbReference type="ARBA" id="ARBA00048741"/>
    </source>
</evidence>
<evidence type="ECO:0000256" key="5">
    <source>
        <dbReference type="ARBA" id="ARBA00022840"/>
    </source>
</evidence>
<sequence>MCGIAGYQGRSPLARERIDACLALMSRRGPDHREARQWQTASGTHTVLLHSRLSIIDLDPRANQPMGFERSWISLNGEIYNFLERRSELEAAGVALNTRSDTEVLLASISRFGWEVLDKCEGMWAFALYHEASGRLTLSRDRFGEKPLYYFVTEDGIYFASEIKFIAALIGRKLAVNHDHLWRYLVNGYKALYKNSAHAFFQGIREVKSGANLVCERGDIVSERRYWRPATAIDDDMTFAEAVSGAKERLIRSVELRLRADVPLAFCMSGGVDSNALISIAKRVFGYDVHGFTIVNTDARYEEADMVDLAVRELGVRHTAVPVMTDGFLPGLRALVRQHDAPVYTITYYAQWMLQKAIADSNYRISISGTAADELFSGYYDHHLAYLQEIKGDKAHHASSLASWQKHVKPMVRNPHLGNPDLFVDDPEFRDHIYLDAEEFSRFLTVPWSEPFGETNYSNRLLRNRMLNELFHEAVPVILHEDDLNAMYFSVENRSPFLDRDLFEFCNSIPTRHLINDGKAKAILRESVRGIAPDGIIDNPRKVGFNAPILDYLDVRDPDVRNYLLDDSPIYDYVRKDRIEQLIGASDLPNSQSKFLFYFLNSKIFLEEFAA</sequence>
<dbReference type="PANTHER" id="PTHR43284">
    <property type="entry name" value="ASPARAGINE SYNTHETASE (GLUTAMINE-HYDROLYZING)"/>
    <property type="match status" value="1"/>
</dbReference>
<dbReference type="SUPFAM" id="SSF56235">
    <property type="entry name" value="N-terminal nucleophile aminohydrolases (Ntn hydrolases)"/>
    <property type="match status" value="1"/>
</dbReference>
<evidence type="ECO:0000256" key="9">
    <source>
        <dbReference type="PIRSR" id="PIRSR001589-2"/>
    </source>
</evidence>
<feature type="active site" description="For GATase activity" evidence="8">
    <location>
        <position position="2"/>
    </location>
</feature>
<dbReference type="Pfam" id="PF00733">
    <property type="entry name" value="Asn_synthase"/>
    <property type="match status" value="1"/>
</dbReference>
<evidence type="ECO:0000259" key="10">
    <source>
        <dbReference type="PROSITE" id="PS51278"/>
    </source>
</evidence>
<dbReference type="NCBIfam" id="TIGR01536">
    <property type="entry name" value="asn_synth_AEB"/>
    <property type="match status" value="1"/>
</dbReference>
<feature type="binding site" evidence="9">
    <location>
        <begin position="368"/>
        <end position="369"/>
    </location>
    <ligand>
        <name>ATP</name>
        <dbReference type="ChEBI" id="CHEBI:30616"/>
    </ligand>
</feature>
<keyword evidence="6 8" id="KW-0315">Glutamine amidotransferase</keyword>
<dbReference type="Gene3D" id="3.40.50.620">
    <property type="entry name" value="HUPs"/>
    <property type="match status" value="1"/>
</dbReference>
<gene>
    <name evidence="11" type="ORF">SAMN05444159_6140</name>
</gene>
<dbReference type="InterPro" id="IPR001962">
    <property type="entry name" value="Asn_synthase"/>
</dbReference>
<keyword evidence="5 9" id="KW-0067">ATP-binding</keyword>
<dbReference type="CDD" id="cd00712">
    <property type="entry name" value="AsnB"/>
    <property type="match status" value="1"/>
</dbReference>
<accession>A0A1M7BFN5</accession>
<feature type="binding site" evidence="9">
    <location>
        <position position="101"/>
    </location>
    <ligand>
        <name>L-glutamine</name>
        <dbReference type="ChEBI" id="CHEBI:58359"/>
    </ligand>
</feature>
<evidence type="ECO:0000256" key="3">
    <source>
        <dbReference type="ARBA" id="ARBA00012737"/>
    </source>
</evidence>
<dbReference type="PIRSF" id="PIRSF001589">
    <property type="entry name" value="Asn_synthetase_glu-h"/>
    <property type="match status" value="1"/>
</dbReference>
<evidence type="ECO:0000256" key="8">
    <source>
        <dbReference type="PIRSR" id="PIRSR001589-1"/>
    </source>
</evidence>
<reference evidence="11 12" key="1">
    <citation type="submission" date="2016-11" db="EMBL/GenBank/DDBJ databases">
        <authorList>
            <person name="Jaros S."/>
            <person name="Januszkiewicz K."/>
            <person name="Wedrychowicz H."/>
        </authorList>
    </citation>
    <scope>NUCLEOTIDE SEQUENCE [LARGE SCALE GENOMIC DNA]</scope>
    <source>
        <strain evidence="11 12">GAS499</strain>
    </source>
</reference>
<evidence type="ECO:0000313" key="11">
    <source>
        <dbReference type="EMBL" id="SHL53810.1"/>
    </source>
</evidence>
<dbReference type="OrthoDB" id="9763290at2"/>
<dbReference type="InterPro" id="IPR029055">
    <property type="entry name" value="Ntn_hydrolases_N"/>
</dbReference>
<feature type="domain" description="Glutamine amidotransferase type-2" evidence="10">
    <location>
        <begin position="2"/>
        <end position="218"/>
    </location>
</feature>
<protein>
    <recommendedName>
        <fullName evidence="3">asparagine synthase (glutamine-hydrolyzing)</fullName>
        <ecNumber evidence="3">6.3.5.4</ecNumber>
    </recommendedName>
</protein>
<dbReference type="InterPro" id="IPR014729">
    <property type="entry name" value="Rossmann-like_a/b/a_fold"/>
</dbReference>
<organism evidence="11 12">
    <name type="scientific">Bradyrhizobium lablabi</name>
    <dbReference type="NCBI Taxonomy" id="722472"/>
    <lineage>
        <taxon>Bacteria</taxon>
        <taxon>Pseudomonadati</taxon>
        <taxon>Pseudomonadota</taxon>
        <taxon>Alphaproteobacteria</taxon>
        <taxon>Hyphomicrobiales</taxon>
        <taxon>Nitrobacteraceae</taxon>
        <taxon>Bradyrhizobium</taxon>
    </lineage>
</organism>
<evidence type="ECO:0000256" key="1">
    <source>
        <dbReference type="ARBA" id="ARBA00005187"/>
    </source>
</evidence>
<keyword evidence="4 9" id="KW-0547">Nucleotide-binding</keyword>
<dbReference type="InterPro" id="IPR033738">
    <property type="entry name" value="AsnB_N"/>
</dbReference>
<dbReference type="GO" id="GO:0005524">
    <property type="term" value="F:ATP binding"/>
    <property type="evidence" value="ECO:0007669"/>
    <property type="project" value="UniProtKB-KW"/>
</dbReference>
<dbReference type="InterPro" id="IPR051786">
    <property type="entry name" value="ASN_synthetase/amidase"/>
</dbReference>
<dbReference type="RefSeq" id="WP_079543367.1">
    <property type="nucleotide sequence ID" value="NZ_LT670844.1"/>
</dbReference>
<dbReference type="AlphaFoldDB" id="A0A1M7BFN5"/>
<keyword evidence="8" id="KW-0028">Amino-acid biosynthesis</keyword>
<dbReference type="EMBL" id="LT670844">
    <property type="protein sequence ID" value="SHL53810.1"/>
    <property type="molecule type" value="Genomic_DNA"/>
</dbReference>
<dbReference type="InterPro" id="IPR006426">
    <property type="entry name" value="Asn_synth_AEB"/>
</dbReference>
<evidence type="ECO:0000256" key="2">
    <source>
        <dbReference type="ARBA" id="ARBA00005752"/>
    </source>
</evidence>
<dbReference type="SUPFAM" id="SSF52402">
    <property type="entry name" value="Adenine nucleotide alpha hydrolases-like"/>
    <property type="match status" value="1"/>
</dbReference>
<proteinExistence type="inferred from homology"/>
<evidence type="ECO:0000313" key="12">
    <source>
        <dbReference type="Proteomes" id="UP000189935"/>
    </source>
</evidence>
<dbReference type="EC" id="6.3.5.4" evidence="3"/>
<comment type="catalytic activity">
    <reaction evidence="7">
        <text>L-aspartate + L-glutamine + ATP + H2O = L-asparagine + L-glutamate + AMP + diphosphate + H(+)</text>
        <dbReference type="Rhea" id="RHEA:12228"/>
        <dbReference type="ChEBI" id="CHEBI:15377"/>
        <dbReference type="ChEBI" id="CHEBI:15378"/>
        <dbReference type="ChEBI" id="CHEBI:29985"/>
        <dbReference type="ChEBI" id="CHEBI:29991"/>
        <dbReference type="ChEBI" id="CHEBI:30616"/>
        <dbReference type="ChEBI" id="CHEBI:33019"/>
        <dbReference type="ChEBI" id="CHEBI:58048"/>
        <dbReference type="ChEBI" id="CHEBI:58359"/>
        <dbReference type="ChEBI" id="CHEBI:456215"/>
        <dbReference type="EC" id="6.3.5.4"/>
    </reaction>
</comment>
<dbReference type="Pfam" id="PF13537">
    <property type="entry name" value="GATase_7"/>
    <property type="match status" value="1"/>
</dbReference>
<evidence type="ECO:0000256" key="4">
    <source>
        <dbReference type="ARBA" id="ARBA00022741"/>
    </source>
</evidence>
<evidence type="ECO:0000256" key="6">
    <source>
        <dbReference type="ARBA" id="ARBA00022962"/>
    </source>
</evidence>
<dbReference type="GO" id="GO:0006529">
    <property type="term" value="P:asparagine biosynthetic process"/>
    <property type="evidence" value="ECO:0007669"/>
    <property type="project" value="UniProtKB-KW"/>
</dbReference>
<dbReference type="PANTHER" id="PTHR43284:SF1">
    <property type="entry name" value="ASPARAGINE SYNTHETASE"/>
    <property type="match status" value="1"/>
</dbReference>
<name>A0A1M7BFN5_9BRAD</name>
<comment type="similarity">
    <text evidence="2">Belongs to the asparagine synthetase family.</text>
</comment>
<dbReference type="Proteomes" id="UP000189935">
    <property type="component" value="Chromosome I"/>
</dbReference>
<keyword evidence="8" id="KW-0061">Asparagine biosynthesis</keyword>
<dbReference type="PROSITE" id="PS51278">
    <property type="entry name" value="GATASE_TYPE_2"/>
    <property type="match status" value="1"/>
</dbReference>
<comment type="pathway">
    <text evidence="1">Amino-acid biosynthesis; L-asparagine biosynthesis; L-asparagine from L-aspartate (L-Gln route): step 1/1.</text>
</comment>
<dbReference type="Gene3D" id="3.60.20.10">
    <property type="entry name" value="Glutamine Phosphoribosylpyrophosphate, subunit 1, domain 1"/>
    <property type="match status" value="1"/>
</dbReference>
<feature type="binding site" evidence="9">
    <location>
        <position position="294"/>
    </location>
    <ligand>
        <name>ATP</name>
        <dbReference type="ChEBI" id="CHEBI:30616"/>
    </ligand>
</feature>
<dbReference type="InterPro" id="IPR017932">
    <property type="entry name" value="GATase_2_dom"/>
</dbReference>